<feature type="non-terminal residue" evidence="2">
    <location>
        <position position="1"/>
    </location>
</feature>
<evidence type="ECO:0000313" key="2">
    <source>
        <dbReference type="EMBL" id="KAF5901373.1"/>
    </source>
</evidence>
<dbReference type="AlphaFoldDB" id="A0A8J4U7N8"/>
<name>A0A8J4U7N8_CLAMG</name>
<dbReference type="GO" id="GO:0005886">
    <property type="term" value="C:plasma membrane"/>
    <property type="evidence" value="ECO:0007669"/>
    <property type="project" value="InterPro"/>
</dbReference>
<feature type="non-terminal residue" evidence="2">
    <location>
        <position position="54"/>
    </location>
</feature>
<evidence type="ECO:0000313" key="3">
    <source>
        <dbReference type="Proteomes" id="UP000727407"/>
    </source>
</evidence>
<reference evidence="2" key="1">
    <citation type="submission" date="2020-07" db="EMBL/GenBank/DDBJ databases">
        <title>Clarias magur genome sequencing, assembly and annotation.</title>
        <authorList>
            <person name="Kushwaha B."/>
            <person name="Kumar R."/>
            <person name="Das P."/>
            <person name="Joshi C.G."/>
            <person name="Kumar D."/>
            <person name="Nagpure N.S."/>
            <person name="Pandey M."/>
            <person name="Agarwal S."/>
            <person name="Srivastava S."/>
            <person name="Singh M."/>
            <person name="Sahoo L."/>
            <person name="Jayasankar P."/>
            <person name="Meher P.K."/>
            <person name="Koringa P.G."/>
            <person name="Iquebal M.A."/>
            <person name="Das S.P."/>
            <person name="Bit A."/>
            <person name="Patnaik S."/>
            <person name="Patel N."/>
            <person name="Shah T.M."/>
            <person name="Hinsu A."/>
            <person name="Jena J.K."/>
        </authorList>
    </citation>
    <scope>NUCLEOTIDE SEQUENCE</scope>
    <source>
        <strain evidence="2">CIFAMagur01</strain>
        <tissue evidence="2">Testis</tissue>
    </source>
</reference>
<dbReference type="InterPro" id="IPR013783">
    <property type="entry name" value="Ig-like_fold"/>
</dbReference>
<dbReference type="PANTHER" id="PTHR44969:SF1">
    <property type="entry name" value="CELL SURFACE A33 ANTIGEN"/>
    <property type="match status" value="1"/>
</dbReference>
<keyword evidence="3" id="KW-1185">Reference proteome</keyword>
<dbReference type="EMBL" id="QNUK01000114">
    <property type="protein sequence ID" value="KAF5901373.1"/>
    <property type="molecule type" value="Genomic_DNA"/>
</dbReference>
<evidence type="ECO:0000256" key="1">
    <source>
        <dbReference type="SAM" id="MobiDB-lite"/>
    </source>
</evidence>
<dbReference type="InterPro" id="IPR042474">
    <property type="entry name" value="A33"/>
</dbReference>
<feature type="region of interest" description="Disordered" evidence="1">
    <location>
        <begin position="26"/>
        <end position="54"/>
    </location>
</feature>
<sequence>APSKPICAIQGKAEFNQNIKLTCRSDKGIPTPTYRWQRYDISNNPQPNPPRSTD</sequence>
<organism evidence="2 3">
    <name type="scientific">Clarias magur</name>
    <name type="common">Asian catfish</name>
    <name type="synonym">Macropteronotus magur</name>
    <dbReference type="NCBI Taxonomy" id="1594786"/>
    <lineage>
        <taxon>Eukaryota</taxon>
        <taxon>Metazoa</taxon>
        <taxon>Chordata</taxon>
        <taxon>Craniata</taxon>
        <taxon>Vertebrata</taxon>
        <taxon>Euteleostomi</taxon>
        <taxon>Actinopterygii</taxon>
        <taxon>Neopterygii</taxon>
        <taxon>Teleostei</taxon>
        <taxon>Ostariophysi</taxon>
        <taxon>Siluriformes</taxon>
        <taxon>Clariidae</taxon>
        <taxon>Clarias</taxon>
    </lineage>
</organism>
<dbReference type="PANTHER" id="PTHR44969">
    <property type="entry name" value="CELL SURFACE A33 ANTIGEN"/>
    <property type="match status" value="1"/>
</dbReference>
<dbReference type="Proteomes" id="UP000727407">
    <property type="component" value="Unassembled WGS sequence"/>
</dbReference>
<dbReference type="SUPFAM" id="SSF48726">
    <property type="entry name" value="Immunoglobulin"/>
    <property type="match status" value="1"/>
</dbReference>
<proteinExistence type="predicted"/>
<gene>
    <name evidence="2" type="primary">gpa33a</name>
    <name evidence="2" type="ORF">DAT39_008898</name>
</gene>
<comment type="caution">
    <text evidence="2">The sequence shown here is derived from an EMBL/GenBank/DDBJ whole genome shotgun (WGS) entry which is preliminary data.</text>
</comment>
<accession>A0A8J4U7N8</accession>
<dbReference type="OrthoDB" id="8825892at2759"/>
<dbReference type="Gene3D" id="2.60.40.10">
    <property type="entry name" value="Immunoglobulins"/>
    <property type="match status" value="1"/>
</dbReference>
<protein>
    <submittedName>
        <fullName evidence="2">Cell surface A33 antigen</fullName>
    </submittedName>
</protein>
<dbReference type="InterPro" id="IPR036179">
    <property type="entry name" value="Ig-like_dom_sf"/>
</dbReference>